<reference evidence="2 3" key="2">
    <citation type="journal article" date="2014" name="Genome Announc.">
        <title>Complete Genome Sequence of Coprothermobacter proteolyticus DSM 5265.</title>
        <authorList>
            <person name="Alexiev A."/>
            <person name="Coil D.A."/>
            <person name="Badger J.H."/>
            <person name="Enticknap J."/>
            <person name="Ward N."/>
            <person name="Robb F.T."/>
            <person name="Eisen J.A."/>
        </authorList>
    </citation>
    <scope>NUCLEOTIDE SEQUENCE [LARGE SCALE GENOMIC DNA]</scope>
    <source>
        <strain evidence="3">ATCC 35245 / DSM 5265 / OCM 4 / BT</strain>
    </source>
</reference>
<organism evidence="2 3">
    <name type="scientific">Coprothermobacter proteolyticus (strain ATCC 35245 / DSM 5265 / OCM 4 / BT)</name>
    <dbReference type="NCBI Taxonomy" id="309798"/>
    <lineage>
        <taxon>Bacteria</taxon>
        <taxon>Pseudomonadati</taxon>
        <taxon>Coprothermobacterota</taxon>
        <taxon>Coprothermobacteria</taxon>
        <taxon>Coprothermobacterales</taxon>
        <taxon>Coprothermobacteraceae</taxon>
        <taxon>Coprothermobacter</taxon>
    </lineage>
</organism>
<keyword evidence="1" id="KW-0472">Membrane</keyword>
<evidence type="ECO:0000256" key="1">
    <source>
        <dbReference type="SAM" id="Phobius"/>
    </source>
</evidence>
<dbReference type="EMBL" id="CP001145">
    <property type="protein sequence ID" value="ACI16806.1"/>
    <property type="molecule type" value="Genomic_DNA"/>
</dbReference>
<keyword evidence="3" id="KW-1185">Reference proteome</keyword>
<evidence type="ECO:0000313" key="3">
    <source>
        <dbReference type="Proteomes" id="UP000001732"/>
    </source>
</evidence>
<dbReference type="Proteomes" id="UP000001732">
    <property type="component" value="Chromosome"/>
</dbReference>
<dbReference type="KEGG" id="cpo:COPRO5265_0110"/>
<feature type="transmembrane region" description="Helical" evidence="1">
    <location>
        <begin position="6"/>
        <end position="28"/>
    </location>
</feature>
<reference evidence="3" key="1">
    <citation type="submission" date="2008-08" db="EMBL/GenBank/DDBJ databases">
        <title>The complete genome sequence of Coprothermobacter proteolyticus strain ATCC 5245 / DSM 5265 / BT.</title>
        <authorList>
            <person name="Dodson R.J."/>
            <person name="Durkin A.S."/>
            <person name="Wu M."/>
            <person name="Eisen J."/>
            <person name="Sutton G."/>
        </authorList>
    </citation>
    <scope>NUCLEOTIDE SEQUENCE [LARGE SCALE GENOMIC DNA]</scope>
    <source>
        <strain evidence="3">ATCC 35245 / DSM 5265 / OCM 4 / BT</strain>
    </source>
</reference>
<dbReference type="AlphaFoldDB" id="B5Y6T3"/>
<dbReference type="STRING" id="309798.COPRO5265_0110"/>
<name>B5Y6T3_COPPD</name>
<keyword evidence="1" id="KW-1133">Transmembrane helix</keyword>
<sequence length="267" mass="28664">MTLIEVLISLALLSVLMVVVLFTSTWLFTFVKNRLIALPNYVIGLSRAYSAVYLNAQDIQLSATYSVDKNLPSVTLYKKSGSDLVSNTVNFKELIRAEALSTATSATVTLEVQTASVSIQQPADNKFLLLLYLSIPSSDGRRFDNTVVIKKLVNAAPVPESFTRNGNNVIVDLYYPALGFGVRPTGSSDLQLVTDTSTITTVIDSSGVRSTATAMLTGTTTKLGPNVYQALFIESTATQPEFITLPPLIGVDGTPCEDVTVKVVASP</sequence>
<protein>
    <submittedName>
        <fullName evidence="2">Uncharacterized protein</fullName>
    </submittedName>
</protein>
<keyword evidence="1" id="KW-0812">Transmembrane</keyword>
<gene>
    <name evidence="2" type="ordered locus">COPRO5265_0110</name>
</gene>
<accession>B5Y6T3</accession>
<proteinExistence type="predicted"/>
<evidence type="ECO:0000313" key="2">
    <source>
        <dbReference type="EMBL" id="ACI16806.1"/>
    </source>
</evidence>